<evidence type="ECO:0000313" key="5">
    <source>
        <dbReference type="Proteomes" id="UP001608902"/>
    </source>
</evidence>
<dbReference type="InterPro" id="IPR036770">
    <property type="entry name" value="Ankyrin_rpt-contain_sf"/>
</dbReference>
<dbReference type="PROSITE" id="PS50297">
    <property type="entry name" value="ANK_REP_REGION"/>
    <property type="match status" value="2"/>
</dbReference>
<dbReference type="InterPro" id="IPR002110">
    <property type="entry name" value="Ankyrin_rpt"/>
</dbReference>
<dbReference type="PROSITE" id="PS50088">
    <property type="entry name" value="ANK_REPEAT"/>
    <property type="match status" value="2"/>
</dbReference>
<dbReference type="AlphaFoldDB" id="A0ABD6EKQ8"/>
<reference evidence="4 5" key="1">
    <citation type="submission" date="2024-08" db="EMBL/GenBank/DDBJ databases">
        <title>Gnathostoma spinigerum genome.</title>
        <authorList>
            <person name="Gonzalez-Bertolin B."/>
            <person name="Monzon S."/>
            <person name="Zaballos A."/>
            <person name="Jimenez P."/>
            <person name="Dekumyoy P."/>
            <person name="Varona S."/>
            <person name="Cuesta I."/>
            <person name="Sumanam S."/>
            <person name="Adisakwattana P."/>
            <person name="Gasser R.B."/>
            <person name="Hernandez-Gonzalez A."/>
            <person name="Young N.D."/>
            <person name="Perteguer M.J."/>
        </authorList>
    </citation>
    <scope>NUCLEOTIDE SEQUENCE [LARGE SCALE GENOMIC DNA]</scope>
    <source>
        <strain evidence="4">AL3</strain>
        <tissue evidence="4">Liver</tissue>
    </source>
</reference>
<evidence type="ECO:0000256" key="1">
    <source>
        <dbReference type="ARBA" id="ARBA00022737"/>
    </source>
</evidence>
<organism evidence="4 5">
    <name type="scientific">Gnathostoma spinigerum</name>
    <dbReference type="NCBI Taxonomy" id="75299"/>
    <lineage>
        <taxon>Eukaryota</taxon>
        <taxon>Metazoa</taxon>
        <taxon>Ecdysozoa</taxon>
        <taxon>Nematoda</taxon>
        <taxon>Chromadorea</taxon>
        <taxon>Rhabditida</taxon>
        <taxon>Spirurina</taxon>
        <taxon>Gnathostomatomorpha</taxon>
        <taxon>Gnathostomatoidea</taxon>
        <taxon>Gnathostomatidae</taxon>
        <taxon>Gnathostoma</taxon>
    </lineage>
</organism>
<evidence type="ECO:0000256" key="3">
    <source>
        <dbReference type="PROSITE-ProRule" id="PRU00023"/>
    </source>
</evidence>
<dbReference type="EMBL" id="JBGFUD010005736">
    <property type="protein sequence ID" value="MFH4980558.1"/>
    <property type="molecule type" value="Genomic_DNA"/>
</dbReference>
<proteinExistence type="predicted"/>
<comment type="caution">
    <text evidence="4">The sequence shown here is derived from an EMBL/GenBank/DDBJ whole genome shotgun (WGS) entry which is preliminary data.</text>
</comment>
<dbReference type="PANTHER" id="PTHR24171">
    <property type="entry name" value="ANKYRIN REPEAT DOMAIN-CONTAINING PROTEIN 39-RELATED"/>
    <property type="match status" value="1"/>
</dbReference>
<feature type="repeat" description="ANK" evidence="3">
    <location>
        <begin position="34"/>
        <end position="66"/>
    </location>
</feature>
<evidence type="ECO:0000313" key="4">
    <source>
        <dbReference type="EMBL" id="MFH4980558.1"/>
    </source>
</evidence>
<dbReference type="PANTHER" id="PTHR24171:SF8">
    <property type="entry name" value="BRCA1-ASSOCIATED RING DOMAIN PROTEIN 1"/>
    <property type="match status" value="1"/>
</dbReference>
<accession>A0ABD6EKQ8</accession>
<keyword evidence="5" id="KW-1185">Reference proteome</keyword>
<gene>
    <name evidence="4" type="ORF">AB6A40_007267</name>
</gene>
<dbReference type="Proteomes" id="UP001608902">
    <property type="component" value="Unassembled WGS sequence"/>
</dbReference>
<protein>
    <recommendedName>
        <fullName evidence="6">Myotrophin</fullName>
    </recommendedName>
</protein>
<dbReference type="PRINTS" id="PR01415">
    <property type="entry name" value="ANKYRIN"/>
</dbReference>
<dbReference type="SUPFAM" id="SSF48403">
    <property type="entry name" value="Ankyrin repeat"/>
    <property type="match status" value="1"/>
</dbReference>
<evidence type="ECO:0008006" key="6">
    <source>
        <dbReference type="Google" id="ProtNLM"/>
    </source>
</evidence>
<feature type="repeat" description="ANK" evidence="3">
    <location>
        <begin position="67"/>
        <end position="99"/>
    </location>
</feature>
<keyword evidence="2 3" id="KW-0040">ANK repeat</keyword>
<keyword evidence="1" id="KW-0677">Repeat</keyword>
<dbReference type="Pfam" id="PF12796">
    <property type="entry name" value="Ank_2"/>
    <property type="match status" value="1"/>
</dbReference>
<evidence type="ECO:0000256" key="2">
    <source>
        <dbReference type="ARBA" id="ARBA00023043"/>
    </source>
</evidence>
<dbReference type="SMART" id="SM00248">
    <property type="entry name" value="ANK"/>
    <property type="match status" value="2"/>
</dbReference>
<dbReference type="Gene3D" id="1.25.40.20">
    <property type="entry name" value="Ankyrin repeat-containing domain"/>
    <property type="match status" value="1"/>
</dbReference>
<sequence length="119" mass="12948">MDDNCETISWIIKNGDLCAVKKNIDSGNVNMVIDGRNPIHIAADYGHPEIVEYLISSGADINALDIHGMTPLLAAVFEGHKNIIKLLLAKGARKDILAPDGRMVVDCAEQDDVKQILLL</sequence>
<name>A0ABD6EKQ8_9BILA</name>